<dbReference type="OrthoDB" id="9770043at2"/>
<gene>
    <name evidence="3" type="ORF">D3872_08715</name>
</gene>
<protein>
    <submittedName>
        <fullName evidence="3">PQQ-dependent sugar dehydrogenase</fullName>
    </submittedName>
</protein>
<organism evidence="3 4">
    <name type="scientific">Massilia cavernae</name>
    <dbReference type="NCBI Taxonomy" id="2320864"/>
    <lineage>
        <taxon>Bacteria</taxon>
        <taxon>Pseudomonadati</taxon>
        <taxon>Pseudomonadota</taxon>
        <taxon>Betaproteobacteria</taxon>
        <taxon>Burkholderiales</taxon>
        <taxon>Oxalobacteraceae</taxon>
        <taxon>Telluria group</taxon>
        <taxon>Massilia</taxon>
    </lineage>
</organism>
<feature type="signal peptide" evidence="1">
    <location>
        <begin position="1"/>
        <end position="26"/>
    </location>
</feature>
<proteinExistence type="predicted"/>
<dbReference type="InterPro" id="IPR006311">
    <property type="entry name" value="TAT_signal"/>
</dbReference>
<dbReference type="EMBL" id="QYUP01000087">
    <property type="protein sequence ID" value="RJG19176.1"/>
    <property type="molecule type" value="Genomic_DNA"/>
</dbReference>
<comment type="caution">
    <text evidence="3">The sequence shown here is derived from an EMBL/GenBank/DDBJ whole genome shotgun (WGS) entry which is preliminary data.</text>
</comment>
<dbReference type="InterPro" id="IPR012938">
    <property type="entry name" value="Glc/Sorbosone_DH"/>
</dbReference>
<dbReference type="Pfam" id="PF07995">
    <property type="entry name" value="GSDH"/>
    <property type="match status" value="1"/>
</dbReference>
<evidence type="ECO:0000259" key="2">
    <source>
        <dbReference type="Pfam" id="PF07995"/>
    </source>
</evidence>
<dbReference type="InterPro" id="IPR011042">
    <property type="entry name" value="6-blade_b-propeller_TolB-like"/>
</dbReference>
<sequence>MIQAGRRTFMYVAGACAALAGASAFAQLAPSDAPPSAKGWRAVTVAEGVANPWGMAWLPDGKLLVTSKKGTLHVLNGKKFDAVPLEGLPEVFASGQGGLLDIALHPADKANPRVYMTMSTGTSEANRTTLVQGIYDGKRVHSIKKIFQVQPDKSGGQHFGSRLLWQPDGTLLMSIGDGGNAPQRIGNMLAREQAQNLASHHGSVLRLTDQGKPAPGNPLAAKPGARAEIWSYGHRNIQGMTRDPASGRVWATEHGPRGGDELNLIAGGANYGWPVQSYGADYGSGDAIGKRAVAGMVDPKVAWVPSPAPSGLAYYTGSHFPGWRGSLFSGGLAAMDVRRIALDKDGNVTSQERLDIGKRVRDVRQGPDGYLYLLTDESNGHLLRIEPAK</sequence>
<reference evidence="3 4" key="1">
    <citation type="submission" date="2018-09" db="EMBL/GenBank/DDBJ databases">
        <authorList>
            <person name="Zhu H."/>
        </authorList>
    </citation>
    <scope>NUCLEOTIDE SEQUENCE [LARGE SCALE GENOMIC DNA]</scope>
    <source>
        <strain evidence="3 4">K1S02-61</strain>
    </source>
</reference>
<evidence type="ECO:0000256" key="1">
    <source>
        <dbReference type="SAM" id="SignalP"/>
    </source>
</evidence>
<dbReference type="PROSITE" id="PS51318">
    <property type="entry name" value="TAT"/>
    <property type="match status" value="1"/>
</dbReference>
<dbReference type="Proteomes" id="UP000284006">
    <property type="component" value="Unassembled WGS sequence"/>
</dbReference>
<dbReference type="AlphaFoldDB" id="A0A418Y146"/>
<accession>A0A418Y146</accession>
<dbReference type="SUPFAM" id="SSF50952">
    <property type="entry name" value="Soluble quinoprotein glucose dehydrogenase"/>
    <property type="match status" value="1"/>
</dbReference>
<dbReference type="RefSeq" id="WP_119810399.1">
    <property type="nucleotide sequence ID" value="NZ_QYUP01000087.1"/>
</dbReference>
<dbReference type="PANTHER" id="PTHR19328:SF75">
    <property type="entry name" value="ALDOSE SUGAR DEHYDROGENASE YLII"/>
    <property type="match status" value="1"/>
</dbReference>
<evidence type="ECO:0000313" key="3">
    <source>
        <dbReference type="EMBL" id="RJG19176.1"/>
    </source>
</evidence>
<keyword evidence="4" id="KW-1185">Reference proteome</keyword>
<feature type="domain" description="Glucose/Sorbosone dehydrogenase" evidence="2">
    <location>
        <begin position="50"/>
        <end position="384"/>
    </location>
</feature>
<name>A0A418Y146_9BURK</name>
<keyword evidence="1" id="KW-0732">Signal</keyword>
<feature type="chain" id="PRO_5019037796" evidence="1">
    <location>
        <begin position="27"/>
        <end position="389"/>
    </location>
</feature>
<dbReference type="PANTHER" id="PTHR19328">
    <property type="entry name" value="HEDGEHOG-INTERACTING PROTEIN"/>
    <property type="match status" value="1"/>
</dbReference>
<dbReference type="InterPro" id="IPR011041">
    <property type="entry name" value="Quinoprot_gluc/sorb_DH_b-prop"/>
</dbReference>
<dbReference type="Gene3D" id="2.120.10.30">
    <property type="entry name" value="TolB, C-terminal domain"/>
    <property type="match status" value="1"/>
</dbReference>
<evidence type="ECO:0000313" key="4">
    <source>
        <dbReference type="Proteomes" id="UP000284006"/>
    </source>
</evidence>